<dbReference type="PROSITE" id="PS50234">
    <property type="entry name" value="VWFA"/>
    <property type="match status" value="1"/>
</dbReference>
<feature type="transmembrane region" description="Helical" evidence="5">
    <location>
        <begin position="70"/>
        <end position="91"/>
    </location>
</feature>
<dbReference type="EMBL" id="HE796683">
    <property type="protein sequence ID" value="CCG98881.1"/>
    <property type="molecule type" value="Genomic_DNA"/>
</dbReference>
<dbReference type="STRING" id="1166018.FAES_0870"/>
<dbReference type="SUPFAM" id="SSF53300">
    <property type="entry name" value="vWA-like"/>
    <property type="match status" value="1"/>
</dbReference>
<feature type="domain" description="VWFA" evidence="6">
    <location>
        <begin position="108"/>
        <end position="292"/>
    </location>
</feature>
<dbReference type="RefSeq" id="WP_015329981.1">
    <property type="nucleotide sequence ID" value="NC_020054.1"/>
</dbReference>
<keyword evidence="2 5" id="KW-0812">Transmembrane</keyword>
<evidence type="ECO:0000256" key="4">
    <source>
        <dbReference type="ARBA" id="ARBA00023136"/>
    </source>
</evidence>
<sequence length="340" mass="38291">MPWYSLYWLMPSTLRAFHYDNQWALLLIPLTISLFLFRNVLGQRYRQQLRVSGLGLTGVRPGGWARFVSLLRLLVPLSLWLSMAFLLVALARPQTVRQLREEQSVGIDIMLALDVSSSMLETDLKPNRLAAARLVAQQFVAGRQHDRIGLVVFAGEAYSLCPLTTDYALLRQYLRELSPNLVRTTGTAIGDALARGINRLRDSPARSRVLVLLSDGDNTAGNLDPLTVARLATPFNVKIYTIAVGRRSARTEDGSLASQFDEGILKSIAEMGQGYFFRVTDVGQLRQVFARIDRLERAPTYVETHEDVQDQYRPYLRWGVVLLVFTLLLKNTPLGNVLED</sequence>
<proteinExistence type="predicted"/>
<dbReference type="PANTHER" id="PTHR22550:SF5">
    <property type="entry name" value="LEUCINE ZIPPER PROTEIN 4"/>
    <property type="match status" value="1"/>
</dbReference>
<keyword evidence="4 5" id="KW-0472">Membrane</keyword>
<dbReference type="AlphaFoldDB" id="I0K428"/>
<dbReference type="Pfam" id="PF00092">
    <property type="entry name" value="VWA"/>
    <property type="match status" value="1"/>
</dbReference>
<keyword evidence="3 5" id="KW-1133">Transmembrane helix</keyword>
<organism evidence="7 8">
    <name type="scientific">Fibrella aestuarina BUZ 2</name>
    <dbReference type="NCBI Taxonomy" id="1166018"/>
    <lineage>
        <taxon>Bacteria</taxon>
        <taxon>Pseudomonadati</taxon>
        <taxon>Bacteroidota</taxon>
        <taxon>Cytophagia</taxon>
        <taxon>Cytophagales</taxon>
        <taxon>Spirosomataceae</taxon>
        <taxon>Fibrella</taxon>
    </lineage>
</organism>
<evidence type="ECO:0000313" key="7">
    <source>
        <dbReference type="EMBL" id="CCG98881.1"/>
    </source>
</evidence>
<keyword evidence="1" id="KW-1003">Cell membrane</keyword>
<dbReference type="PATRIC" id="fig|1166018.3.peg.2586"/>
<keyword evidence="8" id="KW-1185">Reference proteome</keyword>
<feature type="transmembrane region" description="Helical" evidence="5">
    <location>
        <begin position="23"/>
        <end position="41"/>
    </location>
</feature>
<evidence type="ECO:0000256" key="5">
    <source>
        <dbReference type="SAM" id="Phobius"/>
    </source>
</evidence>
<evidence type="ECO:0000256" key="2">
    <source>
        <dbReference type="ARBA" id="ARBA00022692"/>
    </source>
</evidence>
<dbReference type="InterPro" id="IPR002035">
    <property type="entry name" value="VWF_A"/>
</dbReference>
<dbReference type="InterPro" id="IPR050768">
    <property type="entry name" value="UPF0353/GerABKA_families"/>
</dbReference>
<evidence type="ECO:0000259" key="6">
    <source>
        <dbReference type="PROSITE" id="PS50234"/>
    </source>
</evidence>
<dbReference type="HOGENOM" id="CLU_024570_0_0_10"/>
<reference evidence="7 8" key="1">
    <citation type="journal article" date="2012" name="J. Bacteriol.">
        <title>Genome Sequence of Fibrella aestuarina BUZ 2T, a Filamentous Marine Bacterium.</title>
        <authorList>
            <person name="Filippini M."/>
            <person name="Qi W."/>
            <person name="Blom J."/>
            <person name="Goesmann A."/>
            <person name="Smits T.H."/>
            <person name="Bagheri H.C."/>
        </authorList>
    </citation>
    <scope>NUCLEOTIDE SEQUENCE [LARGE SCALE GENOMIC DNA]</scope>
    <source>
        <strain evidence="8">BUZ 2T</strain>
    </source>
</reference>
<evidence type="ECO:0000256" key="3">
    <source>
        <dbReference type="ARBA" id="ARBA00022989"/>
    </source>
</evidence>
<accession>I0K428</accession>
<dbReference type="OrthoDB" id="6206554at2"/>
<dbReference type="KEGG" id="fae:FAES_0870"/>
<dbReference type="Gene3D" id="3.40.50.410">
    <property type="entry name" value="von Willebrand factor, type A domain"/>
    <property type="match status" value="1"/>
</dbReference>
<name>I0K428_9BACT</name>
<evidence type="ECO:0000313" key="8">
    <source>
        <dbReference type="Proteomes" id="UP000011058"/>
    </source>
</evidence>
<gene>
    <name evidence="7" type="primary">batA</name>
    <name evidence="7" type="ORF">FAES_0870</name>
</gene>
<protein>
    <recommendedName>
        <fullName evidence="6">VWFA domain-containing protein</fullName>
    </recommendedName>
</protein>
<dbReference type="SMART" id="SM00327">
    <property type="entry name" value="VWA"/>
    <property type="match status" value="1"/>
</dbReference>
<evidence type="ECO:0000256" key="1">
    <source>
        <dbReference type="ARBA" id="ARBA00022475"/>
    </source>
</evidence>
<dbReference type="Proteomes" id="UP000011058">
    <property type="component" value="Chromosome"/>
</dbReference>
<dbReference type="PANTHER" id="PTHR22550">
    <property type="entry name" value="SPORE GERMINATION PROTEIN"/>
    <property type="match status" value="1"/>
</dbReference>
<dbReference type="eggNOG" id="COG2304">
    <property type="taxonomic scope" value="Bacteria"/>
</dbReference>
<dbReference type="InterPro" id="IPR036465">
    <property type="entry name" value="vWFA_dom_sf"/>
</dbReference>